<evidence type="ECO:0000256" key="1">
    <source>
        <dbReference type="SAM" id="SignalP"/>
    </source>
</evidence>
<evidence type="ECO:0000313" key="3">
    <source>
        <dbReference type="Proteomes" id="UP000642910"/>
    </source>
</evidence>
<gene>
    <name evidence="2" type="ORF">IW967_06595</name>
</gene>
<keyword evidence="1" id="KW-0732">Signal</keyword>
<protein>
    <submittedName>
        <fullName evidence="2">Uncharacterized protein</fullName>
    </submittedName>
</protein>
<keyword evidence="3" id="KW-1185">Reference proteome</keyword>
<comment type="caution">
    <text evidence="2">The sequence shown here is derived from an EMBL/GenBank/DDBJ whole genome shotgun (WGS) entry which is preliminary data.</text>
</comment>
<dbReference type="Proteomes" id="UP000642910">
    <property type="component" value="Unassembled WGS sequence"/>
</dbReference>
<accession>A0ABS0F2L8</accession>
<dbReference type="PROSITE" id="PS51257">
    <property type="entry name" value="PROKAR_LIPOPROTEIN"/>
    <property type="match status" value="1"/>
</dbReference>
<organism evidence="2 3">
    <name type="scientific">Alicyclobacillus mali</name>
    <name type="common">ex Roth et al. 2021</name>
    <dbReference type="NCBI Taxonomy" id="1123961"/>
    <lineage>
        <taxon>Bacteria</taxon>
        <taxon>Bacillati</taxon>
        <taxon>Bacillota</taxon>
        <taxon>Bacilli</taxon>
        <taxon>Bacillales</taxon>
        <taxon>Alicyclobacillaceae</taxon>
        <taxon>Alicyclobacillus</taxon>
    </lineage>
</organism>
<sequence length="443" mass="47877">MGRTSWTMGAVLACVLSVSGCGTAPWETTSISTTPSTGQAGQGTSVSHGEMGWYFVPIASMYGDMAVIAGIRPGKGRLKLWIRDDRFQGEGVTFAKTWDVAWFTPATGVLTRAGTMPSRAQSRYNGSVQLVFPYQWPTGGHPVEVSVRMGTRPGPPWPAAIPMYGSDMTPASFAPGAWDNLILGQVGDWVWVALKGPESPPLPGGTFATLWGYRTWDRLVAFNTKTGQAVQYPIPRSYSIGSYIEMVTPNLTVPSFAVQGDRVDVGVGEWIGSFPAKPSIPAHADVLRIQAPIIQVPDSAYVESTGQAALDALNLDVELAAQSLASYWDSLVGVSVPGLPPFSEYRTGKLLAWNLYPTLVNHGSLPPDMLWSLMFPYPAKSSVDAERNELAEEVVAIMQSPLDWDAENMGAISARDVIARFHHRPPMALPGYVVRGDAYWPKG</sequence>
<reference evidence="2 3" key="1">
    <citation type="submission" date="2020-11" db="EMBL/GenBank/DDBJ databases">
        <title>Genomic insight of Alicyclobacillus mali FL 18 reveals a new arsenic-resistant strain, with potential in environmental biotechnology.</title>
        <authorList>
            <person name="Fiorentino G."/>
            <person name="Gallo G."/>
            <person name="Aulitto M."/>
        </authorList>
    </citation>
    <scope>NUCLEOTIDE SEQUENCE [LARGE SCALE GENOMIC DNA]</scope>
    <source>
        <strain evidence="2 3">FL 18</strain>
    </source>
</reference>
<evidence type="ECO:0000313" key="2">
    <source>
        <dbReference type="EMBL" id="MBF8377531.1"/>
    </source>
</evidence>
<dbReference type="RefSeq" id="WP_156468428.1">
    <property type="nucleotide sequence ID" value="NZ_JADPKZ010000037.1"/>
</dbReference>
<feature type="signal peptide" evidence="1">
    <location>
        <begin position="1"/>
        <end position="24"/>
    </location>
</feature>
<proteinExistence type="predicted"/>
<feature type="chain" id="PRO_5046070396" evidence="1">
    <location>
        <begin position="25"/>
        <end position="443"/>
    </location>
</feature>
<dbReference type="EMBL" id="JADPKZ010000037">
    <property type="protein sequence ID" value="MBF8377531.1"/>
    <property type="molecule type" value="Genomic_DNA"/>
</dbReference>
<name>A0ABS0F2L8_9BACL</name>